<comment type="caution">
    <text evidence="1">The sequence shown here is derived from an EMBL/GenBank/DDBJ whole genome shotgun (WGS) entry which is preliminary data.</text>
</comment>
<keyword evidence="2" id="KW-1185">Reference proteome</keyword>
<proteinExistence type="predicted"/>
<organism evidence="1 2">
    <name type="scientific">Mythimna loreyi</name>
    <dbReference type="NCBI Taxonomy" id="667449"/>
    <lineage>
        <taxon>Eukaryota</taxon>
        <taxon>Metazoa</taxon>
        <taxon>Ecdysozoa</taxon>
        <taxon>Arthropoda</taxon>
        <taxon>Hexapoda</taxon>
        <taxon>Insecta</taxon>
        <taxon>Pterygota</taxon>
        <taxon>Neoptera</taxon>
        <taxon>Endopterygota</taxon>
        <taxon>Lepidoptera</taxon>
        <taxon>Glossata</taxon>
        <taxon>Ditrysia</taxon>
        <taxon>Noctuoidea</taxon>
        <taxon>Noctuidae</taxon>
        <taxon>Noctuinae</taxon>
        <taxon>Hadenini</taxon>
        <taxon>Mythimna</taxon>
    </lineage>
</organism>
<evidence type="ECO:0000313" key="1">
    <source>
        <dbReference type="EMBL" id="KAJ8704882.1"/>
    </source>
</evidence>
<protein>
    <submittedName>
        <fullName evidence="1">Uncharacterized protein</fullName>
    </submittedName>
</protein>
<dbReference type="Proteomes" id="UP001231649">
    <property type="component" value="Chromosome 30"/>
</dbReference>
<accession>A0ACC2Q1D4</accession>
<dbReference type="EMBL" id="CM056806">
    <property type="protein sequence ID" value="KAJ8704882.1"/>
    <property type="molecule type" value="Genomic_DNA"/>
</dbReference>
<reference evidence="1" key="1">
    <citation type="submission" date="2023-03" db="EMBL/GenBank/DDBJ databases">
        <title>Chromosome-level genomes of two armyworms, Mythimna separata and Mythimna loreyi, provide insights into the biosynthesis and reception of sex pheromones.</title>
        <authorList>
            <person name="Zhao H."/>
        </authorList>
    </citation>
    <scope>NUCLEOTIDE SEQUENCE</scope>
    <source>
        <strain evidence="1">BeijingLab</strain>
    </source>
</reference>
<gene>
    <name evidence="1" type="ORF">PYW08_012202</name>
</gene>
<name>A0ACC2Q1D4_9NEOP</name>
<sequence>MDEKPKCSQDLEPVTQDPTKKTEEIESEYPKNNQPNKPATQIVLTKEQPAYAEDHSDAAKTLTTLTTDQRILSTDEPIITPVQPLISPENVSSPDPIIHSSEEAIFSTNLQVYLTEQPIVLTDLPDPSQPPIVSKEQPAYSTDQSPYSKTQPISTIDQPVLLGEKPINLNEIPEYSKDQAVCSEDHSTVPKTQTVLKKNESEYSTGVCLFSREKPSYSKDQSDYPKIQNVSTTDHRVFLKEQIDNSTEKFLNLIDQFDLTQKPTYSKFLPAACSNDQSAFSRKHDSPEEQKSDLRTIHIDSAMPVPSSSKELLNPPRIVEAASTKYVSVFPKNDIAKLIGNSINIEYGISLCTAREAAATSSYNLMNNGYFLRANTPLKMNTSTQSPSLPNPRSLMSMPPSVTVAVGTQPASLFLQALSKLNESSLTLAVISPFRLQSPSNLSRSYTFMSGDITPPDSLTSAPPTYSFVLRQIAGRRRPRFMGSFFPSPSFVQHTPPPTYTGAFDVYVEPPLPPPPVRTYSLGYNSMPVICPECGYTGMTVIKAHVTVCTHCCAFLLCILCCWICAPLPYLLTSCKDVYHYCRNCRSFLGMYCPSNPDATSIYPTDLNR</sequence>
<evidence type="ECO:0000313" key="2">
    <source>
        <dbReference type="Proteomes" id="UP001231649"/>
    </source>
</evidence>